<dbReference type="Proteomes" id="UP000012429">
    <property type="component" value="Unassembled WGS sequence"/>
</dbReference>
<dbReference type="SUPFAM" id="SSF88713">
    <property type="entry name" value="Glycoside hydrolase/deacetylase"/>
    <property type="match status" value="1"/>
</dbReference>
<dbReference type="RefSeq" id="WP_004122178.1">
    <property type="nucleotide sequence ID" value="NZ_AQHN01000077.1"/>
</dbReference>
<dbReference type="STRING" id="363754.RHSP_18429"/>
<dbReference type="CDD" id="cd10917">
    <property type="entry name" value="CE4_NodB_like_6s_7s"/>
    <property type="match status" value="1"/>
</dbReference>
<dbReference type="EMBL" id="AQHN01000077">
    <property type="protein sequence ID" value="ENN85820.1"/>
    <property type="molecule type" value="Genomic_DNA"/>
</dbReference>
<sequence>MNYRVLLAGIAVSLALGGCASKPSTDASLKTGYAAEEPRHKPLKANDPVDMEPKKWLVADLETRELEGMNGPHSLAGRTLEVSALKDIKLADKEVILTFDDGPAPGKTDRILATLDKFGVKAAFMMVGEMAQAHPATAREVLAHGDAIGSHTFRHPDLDKMTFDAAMTEIARGKDAVTKAIGTDVPFFRFPYLADSKRLRTAIAARDMIVMDVDIDSKDYFTSTPAAVVDRTMKQLHQRGRGIVLMHDIHQRTVRMLPVLLNRLEKEGYKVVALKHRGTPTPATSLVAQAETKMVR</sequence>
<keyword evidence="5" id="KW-0378">Hydrolase</keyword>
<evidence type="ECO:0000256" key="2">
    <source>
        <dbReference type="ARBA" id="ARBA00010973"/>
    </source>
</evidence>
<dbReference type="OrthoDB" id="276604at2"/>
<dbReference type="GO" id="GO:0016020">
    <property type="term" value="C:membrane"/>
    <property type="evidence" value="ECO:0007669"/>
    <property type="project" value="TreeGrafter"/>
</dbReference>
<comment type="function">
    <text evidence="1">Is involved in generating a small heat-stable compound (Nod), an acylated oligomer of N-acetylglucosamine, that stimulates mitosis in various plant protoplasts.</text>
</comment>
<proteinExistence type="inferred from homology"/>
<dbReference type="InterPro" id="IPR002509">
    <property type="entry name" value="NODB_dom"/>
</dbReference>
<reference evidence="8 9" key="1">
    <citation type="journal article" date="2012" name="BMC Genomics">
        <title>Genomic basis of broad host range and environmental adaptability of Rhizobium tropici CIAT 899 and Rhizobium sp. PRF 81 which are used in inoculants for common bean (Phaseolus vulgaris L.).</title>
        <authorList>
            <person name="Ormeno-Orrillo E."/>
            <person name="Menna P."/>
            <person name="Almeida L.G."/>
            <person name="Ollero F.J."/>
            <person name="Nicolas M.F."/>
            <person name="Pains Rodrigues E."/>
            <person name="Shigueyoshi Nakatani A."/>
            <person name="Silva Batista J.S."/>
            <person name="Oliveira Chueire L.M."/>
            <person name="Souza R.C."/>
            <person name="Ribeiro Vasconcelos A.T."/>
            <person name="Megias M."/>
            <person name="Hungria M."/>
            <person name="Martinez-Romero E."/>
        </authorList>
    </citation>
    <scope>NUCLEOTIDE SEQUENCE [LARGE SCALE GENOMIC DNA]</scope>
    <source>
        <strain evidence="8 9">PRF 81</strain>
    </source>
</reference>
<comment type="similarity">
    <text evidence="2">Belongs to the polysaccharide deacetylase family.</text>
</comment>
<dbReference type="PANTHER" id="PTHR10587:SF133">
    <property type="entry name" value="CHITIN DEACETYLASE 1-RELATED"/>
    <property type="match status" value="1"/>
</dbReference>
<dbReference type="Gene3D" id="3.20.20.370">
    <property type="entry name" value="Glycoside hydrolase/deacetylase"/>
    <property type="match status" value="1"/>
</dbReference>
<comment type="caution">
    <text evidence="8">The sequence shown here is derived from an EMBL/GenBank/DDBJ whole genome shotgun (WGS) entry which is preliminary data.</text>
</comment>
<gene>
    <name evidence="8" type="ORF">RHSP_18429</name>
</gene>
<dbReference type="PROSITE" id="PS51677">
    <property type="entry name" value="NODB"/>
    <property type="match status" value="1"/>
</dbReference>
<dbReference type="PROSITE" id="PS51257">
    <property type="entry name" value="PROKAR_LIPOPROTEIN"/>
    <property type="match status" value="1"/>
</dbReference>
<name>N6UVV4_9HYPH</name>
<feature type="domain" description="NodB homology" evidence="7">
    <location>
        <begin position="93"/>
        <end position="272"/>
    </location>
</feature>
<evidence type="ECO:0000256" key="5">
    <source>
        <dbReference type="ARBA" id="ARBA00022801"/>
    </source>
</evidence>
<dbReference type="GO" id="GO:0016810">
    <property type="term" value="F:hydrolase activity, acting on carbon-nitrogen (but not peptide) bonds"/>
    <property type="evidence" value="ECO:0007669"/>
    <property type="project" value="InterPro"/>
</dbReference>
<evidence type="ECO:0000256" key="6">
    <source>
        <dbReference type="ARBA" id="ARBA00032976"/>
    </source>
</evidence>
<keyword evidence="9" id="KW-1185">Reference proteome</keyword>
<evidence type="ECO:0000313" key="9">
    <source>
        <dbReference type="Proteomes" id="UP000012429"/>
    </source>
</evidence>
<accession>N6UVV4</accession>
<dbReference type="Pfam" id="PF01522">
    <property type="entry name" value="Polysacc_deac_1"/>
    <property type="match status" value="1"/>
</dbReference>
<dbReference type="AlphaFoldDB" id="N6UVV4"/>
<keyword evidence="4" id="KW-0479">Metal-binding</keyword>
<dbReference type="GO" id="GO:0005975">
    <property type="term" value="P:carbohydrate metabolic process"/>
    <property type="evidence" value="ECO:0007669"/>
    <property type="project" value="InterPro"/>
</dbReference>
<organism evidence="8 9">
    <name type="scientific">Rhizobium freirei PRF 81</name>
    <dbReference type="NCBI Taxonomy" id="363754"/>
    <lineage>
        <taxon>Bacteria</taxon>
        <taxon>Pseudomonadati</taxon>
        <taxon>Pseudomonadota</taxon>
        <taxon>Alphaproteobacteria</taxon>
        <taxon>Hyphomicrobiales</taxon>
        <taxon>Rhizobiaceae</taxon>
        <taxon>Rhizobium/Agrobacterium group</taxon>
        <taxon>Rhizobium</taxon>
    </lineage>
</organism>
<dbReference type="PATRIC" id="fig|363754.4.peg.4356"/>
<evidence type="ECO:0000256" key="4">
    <source>
        <dbReference type="ARBA" id="ARBA00022723"/>
    </source>
</evidence>
<evidence type="ECO:0000313" key="8">
    <source>
        <dbReference type="EMBL" id="ENN85820.1"/>
    </source>
</evidence>
<evidence type="ECO:0000259" key="7">
    <source>
        <dbReference type="PROSITE" id="PS51677"/>
    </source>
</evidence>
<protein>
    <recommendedName>
        <fullName evidence="3">Chitooligosaccharide deacetylase</fullName>
    </recommendedName>
    <alternativeName>
        <fullName evidence="6">Nodulation protein B</fullName>
    </alternativeName>
</protein>
<dbReference type="InterPro" id="IPR011330">
    <property type="entry name" value="Glyco_hydro/deAcase_b/a-brl"/>
</dbReference>
<dbReference type="GO" id="GO:0046872">
    <property type="term" value="F:metal ion binding"/>
    <property type="evidence" value="ECO:0007669"/>
    <property type="project" value="UniProtKB-KW"/>
</dbReference>
<evidence type="ECO:0000256" key="1">
    <source>
        <dbReference type="ARBA" id="ARBA00003236"/>
    </source>
</evidence>
<evidence type="ECO:0000256" key="3">
    <source>
        <dbReference type="ARBA" id="ARBA00020071"/>
    </source>
</evidence>
<dbReference type="InterPro" id="IPR050248">
    <property type="entry name" value="Polysacc_deacetylase_ArnD"/>
</dbReference>
<dbReference type="PANTHER" id="PTHR10587">
    <property type="entry name" value="GLYCOSYL TRANSFERASE-RELATED"/>
    <property type="match status" value="1"/>
</dbReference>